<evidence type="ECO:0000313" key="1">
    <source>
        <dbReference type="EMBL" id="KAH7915664.1"/>
    </source>
</evidence>
<gene>
    <name evidence="1" type="ORF">BJ138DRAFT_1141402</name>
</gene>
<reference evidence="1" key="1">
    <citation type="journal article" date="2021" name="New Phytol.">
        <title>Evolutionary innovations through gain and loss of genes in the ectomycorrhizal Boletales.</title>
        <authorList>
            <person name="Wu G."/>
            <person name="Miyauchi S."/>
            <person name="Morin E."/>
            <person name="Kuo A."/>
            <person name="Drula E."/>
            <person name="Varga T."/>
            <person name="Kohler A."/>
            <person name="Feng B."/>
            <person name="Cao Y."/>
            <person name="Lipzen A."/>
            <person name="Daum C."/>
            <person name="Hundley H."/>
            <person name="Pangilinan J."/>
            <person name="Johnson J."/>
            <person name="Barry K."/>
            <person name="LaButti K."/>
            <person name="Ng V."/>
            <person name="Ahrendt S."/>
            <person name="Min B."/>
            <person name="Choi I.G."/>
            <person name="Park H."/>
            <person name="Plett J.M."/>
            <person name="Magnuson J."/>
            <person name="Spatafora J.W."/>
            <person name="Nagy L.G."/>
            <person name="Henrissat B."/>
            <person name="Grigoriev I.V."/>
            <person name="Yang Z.L."/>
            <person name="Xu J."/>
            <person name="Martin F.M."/>
        </authorList>
    </citation>
    <scope>NUCLEOTIDE SEQUENCE</scope>
    <source>
        <strain evidence="1">ATCC 28755</strain>
    </source>
</reference>
<protein>
    <submittedName>
        <fullName evidence="1">P-loop containing nucleoside triphosphate hydrolase protein</fullName>
    </submittedName>
</protein>
<evidence type="ECO:0000313" key="2">
    <source>
        <dbReference type="Proteomes" id="UP000790377"/>
    </source>
</evidence>
<accession>A0ACB8ARU7</accession>
<proteinExistence type="predicted"/>
<keyword evidence="2" id="KW-1185">Reference proteome</keyword>
<dbReference type="EMBL" id="MU267598">
    <property type="protein sequence ID" value="KAH7915664.1"/>
    <property type="molecule type" value="Genomic_DNA"/>
</dbReference>
<organism evidence="1 2">
    <name type="scientific">Hygrophoropsis aurantiaca</name>
    <dbReference type="NCBI Taxonomy" id="72124"/>
    <lineage>
        <taxon>Eukaryota</taxon>
        <taxon>Fungi</taxon>
        <taxon>Dikarya</taxon>
        <taxon>Basidiomycota</taxon>
        <taxon>Agaricomycotina</taxon>
        <taxon>Agaricomycetes</taxon>
        <taxon>Agaricomycetidae</taxon>
        <taxon>Boletales</taxon>
        <taxon>Coniophorineae</taxon>
        <taxon>Hygrophoropsidaceae</taxon>
        <taxon>Hygrophoropsis</taxon>
    </lineage>
</organism>
<keyword evidence="1" id="KW-0378">Hydrolase</keyword>
<dbReference type="Proteomes" id="UP000790377">
    <property type="component" value="Unassembled WGS sequence"/>
</dbReference>
<comment type="caution">
    <text evidence="1">The sequence shown here is derived from an EMBL/GenBank/DDBJ whole genome shotgun (WGS) entry which is preliminary data.</text>
</comment>
<sequence length="898" mass="99365">MNRSWLDALNKEQSDCVQHSPNGPLQILAGPGSGKTKVLTSRIAFLIMHHGLSPSSICAVTFTNKAANEMRARLVKLIGKDRTAQVRMGTFHSICALFLRKHATSVGLDGNFTICDADESKKLISNLLKSHKDFLTSKDISLKEGTVLSMISKAKAKGQGPDDLIPQKLHAAKTAQRTMSPIQDDIQRIVAEIYKCYEKTLRQSNSLDFDDLLVFGVKLFSQHPGLARWCHHVLVDEFQDTNTTQYELMRCIAAANQCVTVVGDPDQSIYGWRSAEIANLAKMRNDFANVSQIFLEQNYRSTGSILAASIAMISQDKSRIPKTLRTTHSLGPRPVLRPFPSEHDEASFIAYEIKRLVAQTGGMLTYGDFVVLLRYNAISRSIESALQKERIPNRILGGHKFFERAEIKDLLAYLQLVDNPQFEPAFSRAINIPSRGIGEKSLAEILSRATKLNISPLAVIERICDSKIPDLKVSVKRKASPFIAIVRTLKKLAAKRTSPADLITHLLKLTDYEDHLKRTQPDWDTRWENVQELINFASETTAGPVSMSDPGASQDSLSGSDNDETPLRLFLQSSMLSSEGDTSNADDNEKVTLATCHAAKGLEWPVVIIPAVEGGTFPFYRTDDIDEERRLLYVACTRAQALLYLTHSSKRKFAGDAKRKDLSEFVSAVLQTDQSLFADNPHHLAPSDRQLIATILGREELLPDQTEVDRRMALFKHENRLSPLYCELVDSASQAIGSHPTPRSESEINGNPYMPVFRSSKKFFHVENTSLVSSHHKPASVVLKDIKNPEIAAAAVSAKASRISIAPYANKMNCESTTIKQTILLPHLPLQTNGVAPNSSHSLMHEPSSRNDPLQTSSVTSISPQNPTAPLPIAGSKRRLGMGRTTTGYSNKKFKTPA</sequence>
<name>A0ACB8ARU7_9AGAM</name>